<evidence type="ECO:0000313" key="1">
    <source>
        <dbReference type="EMBL" id="WOC51866.1"/>
    </source>
</evidence>
<reference evidence="1" key="1">
    <citation type="submission" date="2023-10" db="EMBL/GenBank/DDBJ databases">
        <title>Characterization and whole genome sequencing of a novel strain of Bergeyella porcorum QD2021 isolated from pig.</title>
        <authorList>
            <person name="Liu G."/>
            <person name="Chen C."/>
            <person name="Han X."/>
        </authorList>
    </citation>
    <scope>NUCLEOTIDE SEQUENCE</scope>
    <source>
        <strain evidence="1">QD2021</strain>
    </source>
</reference>
<name>A0AAU0F795_9FLAO</name>
<proteinExistence type="predicted"/>
<dbReference type="RefSeq" id="WP_327983551.1">
    <property type="nucleotide sequence ID" value="NZ_CP136426.1"/>
</dbReference>
<dbReference type="KEGG" id="bpor:BPO_1219"/>
<keyword evidence="2" id="KW-1185">Reference proteome</keyword>
<dbReference type="AlphaFoldDB" id="A0AAU0F795"/>
<organism evidence="1 2">
    <name type="scientific">Bergeyella porcorum</name>
    <dbReference type="NCBI Taxonomy" id="1735111"/>
    <lineage>
        <taxon>Bacteria</taxon>
        <taxon>Pseudomonadati</taxon>
        <taxon>Bacteroidota</taxon>
        <taxon>Flavobacteriia</taxon>
        <taxon>Flavobacteriales</taxon>
        <taxon>Weeksellaceae</taxon>
        <taxon>Bergeyella</taxon>
    </lineage>
</organism>
<protein>
    <submittedName>
        <fullName evidence="1">Uncharacterized protein</fullName>
    </submittedName>
</protein>
<dbReference type="Proteomes" id="UP001432059">
    <property type="component" value="Chromosome"/>
</dbReference>
<sequence length="186" mass="20536">MARTINNTITHGVSGKFGDQIVFRQVNGKTLMCKSPISRGKTSAKQEQQQEKFKKASQYAKRALEDPVLSAEYALEAKRRKGLSAYNVAVADYLTSPTIEQVDISAYTGNVGEKIKVQAYDDYKVKAVKVYIHTSSSSLVEEGSATEQGIEWIYTVQTENTNLSGSKITIQVMDMPGNVSEQEVEV</sequence>
<accession>A0AAU0F795</accession>
<gene>
    <name evidence="1" type="ORF">BPO_1219</name>
</gene>
<dbReference type="EMBL" id="CP136426">
    <property type="protein sequence ID" value="WOC51866.1"/>
    <property type="molecule type" value="Genomic_DNA"/>
</dbReference>
<evidence type="ECO:0000313" key="2">
    <source>
        <dbReference type="Proteomes" id="UP001432059"/>
    </source>
</evidence>